<evidence type="ECO:0000259" key="5">
    <source>
        <dbReference type="PROSITE" id="PS50011"/>
    </source>
</evidence>
<name>A0A8S1RJP2_9CILI</name>
<comment type="catalytic activity">
    <reaction evidence="2">
        <text>L-threonyl-[protein] + ATP = O-phospho-L-threonyl-[protein] + ADP + H(+)</text>
        <dbReference type="Rhea" id="RHEA:46608"/>
        <dbReference type="Rhea" id="RHEA-COMP:11060"/>
        <dbReference type="Rhea" id="RHEA-COMP:11605"/>
        <dbReference type="ChEBI" id="CHEBI:15378"/>
        <dbReference type="ChEBI" id="CHEBI:30013"/>
        <dbReference type="ChEBI" id="CHEBI:30616"/>
        <dbReference type="ChEBI" id="CHEBI:61977"/>
        <dbReference type="ChEBI" id="CHEBI:456216"/>
        <dbReference type="EC" id="2.7.11.1"/>
    </reaction>
</comment>
<feature type="binding site" evidence="4">
    <location>
        <position position="118"/>
    </location>
    <ligand>
        <name>ATP</name>
        <dbReference type="ChEBI" id="CHEBI:30616"/>
    </ligand>
</feature>
<organism evidence="6 7">
    <name type="scientific">Paramecium sonneborni</name>
    <dbReference type="NCBI Taxonomy" id="65129"/>
    <lineage>
        <taxon>Eukaryota</taxon>
        <taxon>Sar</taxon>
        <taxon>Alveolata</taxon>
        <taxon>Ciliophora</taxon>
        <taxon>Intramacronucleata</taxon>
        <taxon>Oligohymenophorea</taxon>
        <taxon>Peniculida</taxon>
        <taxon>Parameciidae</taxon>
        <taxon>Paramecium</taxon>
    </lineage>
</organism>
<accession>A0A8S1RJP2</accession>
<comment type="caution">
    <text evidence="6">The sequence shown here is derived from an EMBL/GenBank/DDBJ whole genome shotgun (WGS) entry which is preliminary data.</text>
</comment>
<comment type="catalytic activity">
    <reaction evidence="3">
        <text>L-seryl-[protein] + ATP = O-phospho-L-seryl-[protein] + ADP + H(+)</text>
        <dbReference type="Rhea" id="RHEA:17989"/>
        <dbReference type="Rhea" id="RHEA-COMP:9863"/>
        <dbReference type="Rhea" id="RHEA-COMP:11604"/>
        <dbReference type="ChEBI" id="CHEBI:15378"/>
        <dbReference type="ChEBI" id="CHEBI:29999"/>
        <dbReference type="ChEBI" id="CHEBI:30616"/>
        <dbReference type="ChEBI" id="CHEBI:83421"/>
        <dbReference type="ChEBI" id="CHEBI:456216"/>
        <dbReference type="EC" id="2.7.11.1"/>
    </reaction>
</comment>
<proteinExistence type="predicted"/>
<keyword evidence="1" id="KW-0597">Phosphoprotein</keyword>
<evidence type="ECO:0000256" key="3">
    <source>
        <dbReference type="ARBA" id="ARBA00048679"/>
    </source>
</evidence>
<dbReference type="GO" id="GO:0005524">
    <property type="term" value="F:ATP binding"/>
    <property type="evidence" value="ECO:0007669"/>
    <property type="project" value="UniProtKB-UniRule"/>
</dbReference>
<reference evidence="6" key="1">
    <citation type="submission" date="2021-01" db="EMBL/GenBank/DDBJ databases">
        <authorList>
            <consortium name="Genoscope - CEA"/>
            <person name="William W."/>
        </authorList>
    </citation>
    <scope>NUCLEOTIDE SEQUENCE</scope>
</reference>
<dbReference type="PROSITE" id="PS00107">
    <property type="entry name" value="PROTEIN_KINASE_ATP"/>
    <property type="match status" value="1"/>
</dbReference>
<keyword evidence="4" id="KW-0067">ATP-binding</keyword>
<feature type="domain" description="Protein kinase" evidence="5">
    <location>
        <begin position="88"/>
        <end position="270"/>
    </location>
</feature>
<keyword evidence="4" id="KW-0547">Nucleotide-binding</keyword>
<dbReference type="PANTHER" id="PTHR22988:SF76">
    <property type="entry name" value="CHROMOSOME UNDETERMINED SCAFFOLD_135, WHOLE GENOME SHOTGUN SEQUENCE"/>
    <property type="match status" value="1"/>
</dbReference>
<dbReference type="AlphaFoldDB" id="A0A8S1RJP2"/>
<gene>
    <name evidence="6" type="ORF">PSON_ATCC_30995.1.T1960017</name>
</gene>
<dbReference type="PANTHER" id="PTHR22988">
    <property type="entry name" value="MYOTONIC DYSTROPHY S/T KINASE-RELATED"/>
    <property type="match status" value="1"/>
</dbReference>
<evidence type="ECO:0000256" key="4">
    <source>
        <dbReference type="PROSITE-ProRule" id="PRU10141"/>
    </source>
</evidence>
<dbReference type="PROSITE" id="PS50011">
    <property type="entry name" value="PROTEIN_KINASE_DOM"/>
    <property type="match status" value="1"/>
</dbReference>
<keyword evidence="7" id="KW-1185">Reference proteome</keyword>
<protein>
    <recommendedName>
        <fullName evidence="5">Protein kinase domain-containing protein</fullName>
    </recommendedName>
</protein>
<dbReference type="InterPro" id="IPR050839">
    <property type="entry name" value="Rho-assoc_Ser/Thr_Kinase"/>
</dbReference>
<dbReference type="Proteomes" id="UP000692954">
    <property type="component" value="Unassembled WGS sequence"/>
</dbReference>
<dbReference type="EMBL" id="CAJJDN010000196">
    <property type="protein sequence ID" value="CAD8128771.1"/>
    <property type="molecule type" value="Genomic_DNA"/>
</dbReference>
<dbReference type="OrthoDB" id="3638488at2759"/>
<dbReference type="InterPro" id="IPR000719">
    <property type="entry name" value="Prot_kinase_dom"/>
</dbReference>
<evidence type="ECO:0000313" key="7">
    <source>
        <dbReference type="Proteomes" id="UP000692954"/>
    </source>
</evidence>
<dbReference type="InterPro" id="IPR017441">
    <property type="entry name" value="Protein_kinase_ATP_BS"/>
</dbReference>
<evidence type="ECO:0000313" key="6">
    <source>
        <dbReference type="EMBL" id="CAD8128771.1"/>
    </source>
</evidence>
<dbReference type="GO" id="GO:0004674">
    <property type="term" value="F:protein serine/threonine kinase activity"/>
    <property type="evidence" value="ECO:0007669"/>
    <property type="project" value="UniProtKB-EC"/>
</dbReference>
<sequence>MDPSKTQTLKLSQSTKERVETAKQYRISKRNNKSYFMNKKRKMGKINSKTIQSQLYTPQNNKLSNKTYFIKRLKYQDYRDKNQAQKDFEPIGIIGRGAFGEVRLCKNKLSNDIVAVKKMKNSEMAYKKQVSCQARICNNQPLDLNTDEMQNYSVKIIQEIKQHSKNLLELMVFVKVTKEGLVDKGDVKMVILILLNFVKLINTIVYLMENSVFRNELKCQEYKGSDGYCKGVDSTLDLPCQPKVCEDAPKYFKTDEECNQIQISCFSTGN</sequence>
<evidence type="ECO:0000256" key="2">
    <source>
        <dbReference type="ARBA" id="ARBA00047899"/>
    </source>
</evidence>
<evidence type="ECO:0000256" key="1">
    <source>
        <dbReference type="ARBA" id="ARBA00022553"/>
    </source>
</evidence>